<feature type="compositionally biased region" description="Basic residues" evidence="7">
    <location>
        <begin position="20"/>
        <end position="35"/>
    </location>
</feature>
<feature type="compositionally biased region" description="Basic and acidic residues" evidence="7">
    <location>
        <begin position="1"/>
        <end position="12"/>
    </location>
</feature>
<dbReference type="Gene3D" id="1.50.40.10">
    <property type="entry name" value="Mitochondrial carrier domain"/>
    <property type="match status" value="1"/>
</dbReference>
<evidence type="ECO:0000256" key="5">
    <source>
        <dbReference type="ARBA" id="ARBA00023136"/>
    </source>
</evidence>
<dbReference type="InterPro" id="IPR023395">
    <property type="entry name" value="MCP_dom_sf"/>
</dbReference>
<protein>
    <submittedName>
        <fullName evidence="9">SAGA-associated factor 73</fullName>
    </submittedName>
</protein>
<evidence type="ECO:0000256" key="7">
    <source>
        <dbReference type="SAM" id="MobiDB-lite"/>
    </source>
</evidence>
<evidence type="ECO:0000313" key="10">
    <source>
        <dbReference type="Proteomes" id="UP000572754"/>
    </source>
</evidence>
<feature type="compositionally biased region" description="Acidic residues" evidence="7">
    <location>
        <begin position="154"/>
        <end position="163"/>
    </location>
</feature>
<sequence>MGTDARKGDDGTIKVASKNKNGKIKLKKPAPKHSKPGNWMDGSVIEGNNKKKNGASPVGAPSPGPVVNELDETSRETFATGRPLEDSPDLQQCKHCKKSVLKTAAKAHIAQCLRLKKEKAQRKKEAREARERAKEAARQEEQRKEDEENGVERGDDDSDDDGISAEKKATGSKTAKKAAGKKPEDDKKGKKRKADGDPDKGPKNKKKKDEPKAKVPKPKGPVDVERQCGVLLPNGQPCARSLTCKSHSMGAKRAVAGRSLPYDMLLAAYQKKNQAKQQKAALDANAPIEDEDEANNGPVDSDEETTAVMGALSQWRPQPLLPQPTFTPIKRQYQLARLHEQLQMATNGGRTNIFSVTGFGAQKLPEGHPGLQPASEDAPGEIDITAAIITSFHDIDEQSQYLDLVAMSSQQALNALGHAVSGSVGTAISTATLYPLDLVTTRLKAQRKTGGSTGDYDGVVSAFKGIPTNEGGIKALYSGLGTDVAKSVVDSFLFFGFYNYLRPRHRKPKIIEELIVGAIAGGCARALTTPISNVVTRKQMLGSDQSLLGILSEIRKESGLLGLWSGYSATLMLTLNPSITFFVNRRLAARILPALEEEDFPVAWVAFLIAASSKATATAITYPFQTGKTRLQMAGSSVSTADVEVEKGQSGNSRRKHILRRMFDLLNQSIFGVIIRIITNEGMKALYAGLQGELLKSFFSHGLTMLTKGVIHRFVVRVWVMTLLPYLRQRRLRMK</sequence>
<feature type="repeat" description="Solcar" evidence="6">
    <location>
        <begin position="508"/>
        <end position="591"/>
    </location>
</feature>
<comment type="subcellular location">
    <subcellularLocation>
        <location evidence="1">Membrane</location>
        <topology evidence="1">Multi-pass membrane protein</topology>
    </subcellularLocation>
</comment>
<dbReference type="PANTHER" id="PTHR47805:SF1">
    <property type="entry name" value="SAGA-ASSOCIATED FACTOR 73"/>
    <property type="match status" value="1"/>
</dbReference>
<dbReference type="SUPFAM" id="SSF103506">
    <property type="entry name" value="Mitochondrial carrier"/>
    <property type="match status" value="1"/>
</dbReference>
<dbReference type="GO" id="GO:0000124">
    <property type="term" value="C:SAGA complex"/>
    <property type="evidence" value="ECO:0007669"/>
    <property type="project" value="InterPro"/>
</dbReference>
<feature type="repeat" description="Solcar" evidence="6">
    <location>
        <begin position="413"/>
        <end position="504"/>
    </location>
</feature>
<feature type="region of interest" description="Disordered" evidence="7">
    <location>
        <begin position="114"/>
        <end position="224"/>
    </location>
</feature>
<proteinExistence type="predicted"/>
<dbReference type="PROSITE" id="PS51505">
    <property type="entry name" value="SCA7"/>
    <property type="match status" value="1"/>
</dbReference>
<dbReference type="Pfam" id="PF08313">
    <property type="entry name" value="SCA7"/>
    <property type="match status" value="1"/>
</dbReference>
<dbReference type="Proteomes" id="UP000572754">
    <property type="component" value="Unassembled WGS sequence"/>
</dbReference>
<reference evidence="10" key="1">
    <citation type="journal article" date="2020" name="BMC Genomics">
        <title>Correction to: Identification and distribution of gene clusters required for synthesis of sphingolipid metabolism inhibitors in diverse species of the filamentous fungus Fusarium.</title>
        <authorList>
            <person name="Kim H.S."/>
            <person name="Lohmar J.M."/>
            <person name="Busman M."/>
            <person name="Brown D.W."/>
            <person name="Naumann T.A."/>
            <person name="Divon H.H."/>
            <person name="Lysoe E."/>
            <person name="Uhlig S."/>
            <person name="Proctor R.H."/>
        </authorList>
    </citation>
    <scope>NUCLEOTIDE SEQUENCE [LARGE SCALE GENOMIC DNA]</scope>
    <source>
        <strain evidence="10">NRRL 25331</strain>
    </source>
</reference>
<feature type="region of interest" description="Disordered" evidence="7">
    <location>
        <begin position="278"/>
        <end position="304"/>
    </location>
</feature>
<gene>
    <name evidence="9" type="ORF">FCIRC_10447</name>
</gene>
<evidence type="ECO:0000256" key="3">
    <source>
        <dbReference type="ARBA" id="ARBA00022792"/>
    </source>
</evidence>
<keyword evidence="5 6" id="KW-0472">Membrane</keyword>
<feature type="region of interest" description="Disordered" evidence="7">
    <location>
        <begin position="1"/>
        <end position="91"/>
    </location>
</feature>
<feature type="domain" description="SCA7" evidence="8">
    <location>
        <begin position="215"/>
        <end position="281"/>
    </location>
</feature>
<feature type="compositionally biased region" description="Acidic residues" evidence="7">
    <location>
        <begin position="288"/>
        <end position="304"/>
    </location>
</feature>
<evidence type="ECO:0000313" key="9">
    <source>
        <dbReference type="EMBL" id="KAF5665676.1"/>
    </source>
</evidence>
<name>A0A8H5T9S6_FUSCI</name>
<evidence type="ECO:0000259" key="8">
    <source>
        <dbReference type="PROSITE" id="PS51505"/>
    </source>
</evidence>
<dbReference type="InterPro" id="IPR037804">
    <property type="entry name" value="SGF73"/>
</dbReference>
<organism evidence="9 10">
    <name type="scientific">Fusarium circinatum</name>
    <name type="common">Pitch canker fungus</name>
    <name type="synonym">Gibberella circinata</name>
    <dbReference type="NCBI Taxonomy" id="48490"/>
    <lineage>
        <taxon>Eukaryota</taxon>
        <taxon>Fungi</taxon>
        <taxon>Dikarya</taxon>
        <taxon>Ascomycota</taxon>
        <taxon>Pezizomycotina</taxon>
        <taxon>Sordariomycetes</taxon>
        <taxon>Hypocreomycetidae</taxon>
        <taxon>Hypocreales</taxon>
        <taxon>Nectriaceae</taxon>
        <taxon>Fusarium</taxon>
        <taxon>Fusarium fujikuroi species complex</taxon>
    </lineage>
</organism>
<dbReference type="PANTHER" id="PTHR47805">
    <property type="entry name" value="SAGA-ASSOCIATED FACTOR 73"/>
    <property type="match status" value="1"/>
</dbReference>
<dbReference type="InterPro" id="IPR018108">
    <property type="entry name" value="MCP_transmembrane"/>
</dbReference>
<evidence type="ECO:0000256" key="4">
    <source>
        <dbReference type="ARBA" id="ARBA00022989"/>
    </source>
</evidence>
<dbReference type="GO" id="GO:1904802">
    <property type="term" value="P:RITS complex assembly"/>
    <property type="evidence" value="ECO:0007669"/>
    <property type="project" value="TreeGrafter"/>
</dbReference>
<feature type="compositionally biased region" description="Basic and acidic residues" evidence="7">
    <location>
        <begin position="181"/>
        <end position="213"/>
    </location>
</feature>
<evidence type="ECO:0000256" key="1">
    <source>
        <dbReference type="ARBA" id="ARBA00004141"/>
    </source>
</evidence>
<keyword evidence="10" id="KW-1185">Reference proteome</keyword>
<dbReference type="AlphaFoldDB" id="A0A8H5T9S6"/>
<dbReference type="GO" id="GO:0006357">
    <property type="term" value="P:regulation of transcription by RNA polymerase II"/>
    <property type="evidence" value="ECO:0007669"/>
    <property type="project" value="TreeGrafter"/>
</dbReference>
<keyword evidence="2 6" id="KW-0812">Transmembrane</keyword>
<keyword evidence="3" id="KW-0496">Mitochondrion</keyword>
<dbReference type="GO" id="GO:0031048">
    <property type="term" value="P:regulatory ncRNA-mediated heterochromatin formation"/>
    <property type="evidence" value="ECO:0007669"/>
    <property type="project" value="TreeGrafter"/>
</dbReference>
<dbReference type="InterPro" id="IPR013243">
    <property type="entry name" value="SCA7_dom"/>
</dbReference>
<feature type="compositionally biased region" description="Basic and acidic residues" evidence="7">
    <location>
        <begin position="123"/>
        <end position="153"/>
    </location>
</feature>
<dbReference type="PROSITE" id="PS50920">
    <property type="entry name" value="SOLCAR"/>
    <property type="match status" value="3"/>
</dbReference>
<keyword evidence="3" id="KW-0999">Mitochondrion inner membrane</keyword>
<dbReference type="GO" id="GO:0016020">
    <property type="term" value="C:membrane"/>
    <property type="evidence" value="ECO:0007669"/>
    <property type="project" value="UniProtKB-SubCell"/>
</dbReference>
<accession>A0A8H5T9S6</accession>
<feature type="compositionally biased region" description="Low complexity" evidence="7">
    <location>
        <begin position="54"/>
        <end position="67"/>
    </location>
</feature>
<reference evidence="9 10" key="2">
    <citation type="submission" date="2020-05" db="EMBL/GenBank/DDBJ databases">
        <title>Identification and distribution of gene clusters putatively required for synthesis of sphingolipid metabolism inhibitors in phylogenetically diverse species of the filamentous fungus Fusarium.</title>
        <authorList>
            <person name="Kim H.-S."/>
            <person name="Busman M."/>
            <person name="Brown D.W."/>
            <person name="Divon H."/>
            <person name="Uhlig S."/>
            <person name="Proctor R.H."/>
        </authorList>
    </citation>
    <scope>NUCLEOTIDE SEQUENCE [LARGE SCALE GENOMIC DNA]</scope>
    <source>
        <strain evidence="9 10">NRRL 25331</strain>
    </source>
</reference>
<dbReference type="Pfam" id="PF00153">
    <property type="entry name" value="Mito_carr"/>
    <property type="match status" value="3"/>
</dbReference>
<evidence type="ECO:0000256" key="6">
    <source>
        <dbReference type="PROSITE-ProRule" id="PRU00282"/>
    </source>
</evidence>
<comment type="caution">
    <text evidence="9">The sequence shown here is derived from an EMBL/GenBank/DDBJ whole genome shotgun (WGS) entry which is preliminary data.</text>
</comment>
<feature type="repeat" description="Solcar" evidence="6">
    <location>
        <begin position="605"/>
        <end position="714"/>
    </location>
</feature>
<evidence type="ECO:0000256" key="2">
    <source>
        <dbReference type="ARBA" id="ARBA00022692"/>
    </source>
</evidence>
<keyword evidence="4" id="KW-1133">Transmembrane helix</keyword>
<dbReference type="Gene3D" id="6.10.140.670">
    <property type="match status" value="1"/>
</dbReference>
<dbReference type="EMBL" id="JAAQPE010000388">
    <property type="protein sequence ID" value="KAF5665676.1"/>
    <property type="molecule type" value="Genomic_DNA"/>
</dbReference>